<feature type="compositionally biased region" description="Basic and acidic residues" evidence="1">
    <location>
        <begin position="45"/>
        <end position="59"/>
    </location>
</feature>
<evidence type="ECO:0000256" key="2">
    <source>
        <dbReference type="SAM" id="SignalP"/>
    </source>
</evidence>
<dbReference type="RefSeq" id="WP_235817154.1">
    <property type="nucleotide sequence ID" value="NZ_MUXZ01000005.1"/>
</dbReference>
<feature type="signal peptide" evidence="2">
    <location>
        <begin position="1"/>
        <end position="17"/>
    </location>
</feature>
<protein>
    <submittedName>
        <fullName evidence="3">Uncharacterized protein</fullName>
    </submittedName>
</protein>
<dbReference type="Proteomes" id="UP000254329">
    <property type="component" value="Unassembled WGS sequence"/>
</dbReference>
<gene>
    <name evidence="3" type="ORF">NCTC1659_01992</name>
</gene>
<feature type="chain" id="PRO_5017078452" evidence="2">
    <location>
        <begin position="18"/>
        <end position="59"/>
    </location>
</feature>
<proteinExistence type="predicted"/>
<dbReference type="EMBL" id="UGHF01000001">
    <property type="protein sequence ID" value="STO60693.1"/>
    <property type="molecule type" value="Genomic_DNA"/>
</dbReference>
<evidence type="ECO:0000313" key="3">
    <source>
        <dbReference type="EMBL" id="STO60693.1"/>
    </source>
</evidence>
<dbReference type="AlphaFoldDB" id="A0A377HWH3"/>
<name>A0A377HWH3_9PAST</name>
<accession>A0A377HWH3</accession>
<reference evidence="3 4" key="1">
    <citation type="submission" date="2018-06" db="EMBL/GenBank/DDBJ databases">
        <authorList>
            <consortium name="Pathogen Informatics"/>
            <person name="Doyle S."/>
        </authorList>
    </citation>
    <scope>NUCLEOTIDE SEQUENCE [LARGE SCALE GENOMIC DNA]</scope>
    <source>
        <strain evidence="3 4">NCTC1659</strain>
    </source>
</reference>
<keyword evidence="2" id="KW-0732">Signal</keyword>
<evidence type="ECO:0000256" key="1">
    <source>
        <dbReference type="SAM" id="MobiDB-lite"/>
    </source>
</evidence>
<sequence length="59" mass="6699">MKKYLTFLLLIPTALLAAPEDTEQQLRHVAKPTGATSPNAELAYDENRKESDRYYRSAT</sequence>
<evidence type="ECO:0000313" key="4">
    <source>
        <dbReference type="Proteomes" id="UP000254329"/>
    </source>
</evidence>
<feature type="region of interest" description="Disordered" evidence="1">
    <location>
        <begin position="29"/>
        <end position="59"/>
    </location>
</feature>
<keyword evidence="4" id="KW-1185">Reference proteome</keyword>
<organism evidence="3 4">
    <name type="scientific">Canicola haemoglobinophilus</name>
    <dbReference type="NCBI Taxonomy" id="733"/>
    <lineage>
        <taxon>Bacteria</taxon>
        <taxon>Pseudomonadati</taxon>
        <taxon>Pseudomonadota</taxon>
        <taxon>Gammaproteobacteria</taxon>
        <taxon>Pasteurellales</taxon>
        <taxon>Pasteurellaceae</taxon>
        <taxon>Canicola</taxon>
    </lineage>
</organism>